<feature type="region of interest" description="Disordered" evidence="1">
    <location>
        <begin position="119"/>
        <end position="139"/>
    </location>
</feature>
<dbReference type="Gene3D" id="3.10.450.50">
    <property type="match status" value="1"/>
</dbReference>
<proteinExistence type="predicted"/>
<dbReference type="InterPro" id="IPR011978">
    <property type="entry name" value="YgfB-like"/>
</dbReference>
<evidence type="ECO:0000256" key="1">
    <source>
        <dbReference type="SAM" id="MobiDB-lite"/>
    </source>
</evidence>
<evidence type="ECO:0008006" key="4">
    <source>
        <dbReference type="Google" id="ProtNLM"/>
    </source>
</evidence>
<evidence type="ECO:0000313" key="3">
    <source>
        <dbReference type="Proteomes" id="UP000295110"/>
    </source>
</evidence>
<evidence type="ECO:0000313" key="2">
    <source>
        <dbReference type="EMBL" id="TCV01147.1"/>
    </source>
</evidence>
<gene>
    <name evidence="2" type="ORF">EV671_100673</name>
</gene>
<sequence length="267" mass="29745">MHCASEMNATITPMSTPQDLSDAEFAELDELLAATPEPLQPLDASMLDGYLCGVIVQPRLIEADEWLPNIFDYDGGLLPESVDAAWLDRLTQLVERRHAALNRSLVEDGWFDPVILEIDETQEPQPLPEDATEEERSSRASYDALGPISRALMPWVAGFQHAALCFPELAELPNDDVAAAMARLYRHLPAETPEEKEVVATLNREHPLKDLDDAIEELVVTVADLADLTEAERYRVETIRRDMPKVGRNDPCPCGSGRKYKQCHGSN</sequence>
<dbReference type="Pfam" id="PF02810">
    <property type="entry name" value="SEC-C"/>
    <property type="match status" value="1"/>
</dbReference>
<reference evidence="2 3" key="1">
    <citation type="submission" date="2019-03" db="EMBL/GenBank/DDBJ databases">
        <title>Genomic Encyclopedia of Type Strains, Phase IV (KMG-IV): sequencing the most valuable type-strain genomes for metagenomic binning, comparative biology and taxonomic classification.</title>
        <authorList>
            <person name="Goeker M."/>
        </authorList>
    </citation>
    <scope>NUCLEOTIDE SEQUENCE [LARGE SCALE GENOMIC DNA]</scope>
    <source>
        <strain evidence="2 3">DSM 654</strain>
    </source>
</reference>
<dbReference type="Pfam" id="PF03695">
    <property type="entry name" value="UPF0149"/>
    <property type="match status" value="1"/>
</dbReference>
<dbReference type="AlphaFoldDB" id="A0A4R3V7P4"/>
<dbReference type="PANTHER" id="PTHR33747:SF1">
    <property type="entry name" value="ADENYLATE CYCLASE-ASSOCIATED CAP C-TERMINAL DOMAIN-CONTAINING PROTEIN"/>
    <property type="match status" value="1"/>
</dbReference>
<dbReference type="SUPFAM" id="SSF101327">
    <property type="entry name" value="YgfB-like"/>
    <property type="match status" value="1"/>
</dbReference>
<dbReference type="PANTHER" id="PTHR33747">
    <property type="entry name" value="UPF0225 PROTEIN SCO1677"/>
    <property type="match status" value="1"/>
</dbReference>
<comment type="caution">
    <text evidence="2">The sequence shown here is derived from an EMBL/GenBank/DDBJ whole genome shotgun (WGS) entry which is preliminary data.</text>
</comment>
<dbReference type="Proteomes" id="UP000295110">
    <property type="component" value="Unassembled WGS sequence"/>
</dbReference>
<dbReference type="EMBL" id="SMBU01000006">
    <property type="protein sequence ID" value="TCV01147.1"/>
    <property type="molecule type" value="Genomic_DNA"/>
</dbReference>
<dbReference type="SUPFAM" id="SSF103642">
    <property type="entry name" value="Sec-C motif"/>
    <property type="match status" value="1"/>
</dbReference>
<protein>
    <recommendedName>
        <fullName evidence="4">YecA family protein</fullName>
    </recommendedName>
</protein>
<accession>A0A4R3V7P4</accession>
<keyword evidence="3" id="KW-1185">Reference proteome</keyword>
<dbReference type="InterPro" id="IPR036255">
    <property type="entry name" value="YgfB-like_sf"/>
</dbReference>
<dbReference type="InterPro" id="IPR004027">
    <property type="entry name" value="SEC_C_motif"/>
</dbReference>
<name>A0A4R3V7P4_ROSSA</name>
<organism evidence="2 3">
    <name type="scientific">Roseateles saccharophilus</name>
    <name type="common">Pseudomonas saccharophila</name>
    <dbReference type="NCBI Taxonomy" id="304"/>
    <lineage>
        <taxon>Bacteria</taxon>
        <taxon>Pseudomonadati</taxon>
        <taxon>Pseudomonadota</taxon>
        <taxon>Betaproteobacteria</taxon>
        <taxon>Burkholderiales</taxon>
        <taxon>Sphaerotilaceae</taxon>
        <taxon>Roseateles</taxon>
    </lineage>
</organism>